<proteinExistence type="predicted"/>
<evidence type="ECO:0000256" key="2">
    <source>
        <dbReference type="SAM" id="MobiDB-lite"/>
    </source>
</evidence>
<dbReference type="InterPro" id="IPR050312">
    <property type="entry name" value="IolE/XylAMocC-like"/>
</dbReference>
<evidence type="ECO:0000259" key="3">
    <source>
        <dbReference type="Pfam" id="PF01261"/>
    </source>
</evidence>
<gene>
    <name evidence="4" type="ORF">HW566_13860</name>
</gene>
<keyword evidence="1" id="KW-0119">Carbohydrate metabolism</keyword>
<name>A0A7D5IRR3_9MICO</name>
<organism evidence="4 5">
    <name type="scientific">Microbacterium oleivorans</name>
    <dbReference type="NCBI Taxonomy" id="273677"/>
    <lineage>
        <taxon>Bacteria</taxon>
        <taxon>Bacillati</taxon>
        <taxon>Actinomycetota</taxon>
        <taxon>Actinomycetes</taxon>
        <taxon>Micrococcales</taxon>
        <taxon>Microbacteriaceae</taxon>
        <taxon>Microbacterium</taxon>
    </lineage>
</organism>
<dbReference type="SUPFAM" id="SSF51658">
    <property type="entry name" value="Xylose isomerase-like"/>
    <property type="match status" value="1"/>
</dbReference>
<dbReference type="Pfam" id="PF01261">
    <property type="entry name" value="AP_endonuc_2"/>
    <property type="match status" value="1"/>
</dbReference>
<dbReference type="InterPro" id="IPR036237">
    <property type="entry name" value="Xyl_isomerase-like_sf"/>
</dbReference>
<reference evidence="4 5" key="1">
    <citation type="submission" date="2020-06" db="EMBL/GenBank/DDBJ databases">
        <authorList>
            <person name="Jo H."/>
        </authorList>
    </citation>
    <scope>NUCLEOTIDE SEQUENCE [LARGE SCALE GENOMIC DNA]</scope>
    <source>
        <strain evidence="4 5">I46</strain>
    </source>
</reference>
<protein>
    <submittedName>
        <fullName evidence="4">TIM barrel protein</fullName>
    </submittedName>
</protein>
<dbReference type="AlphaFoldDB" id="A0A7D5IRR3"/>
<dbReference type="InterPro" id="IPR013022">
    <property type="entry name" value="Xyl_isomerase-like_TIM-brl"/>
</dbReference>
<sequence>MTLAVAGAPVSFGVFELTPDGAATLSADDMLRTLAENGYTGVDLGPTGFLGDASSVPQKLREYGLELAGGWVDLPLTDDDAFAAALPRLHSALETFSAVAETSPSLLPLPTLADSGSPERVLAPGRGSDVQPTTQEQRDRLARNLDAAVSLVRSAGLEPTFHHHAGTFVESPAEVDLLLDRVDIGLTLDTGHLAVAGGDLATAVERWGARVNHLHLKDVNTELLNRLLRSGAGMLDVWSSGAFVALGEGDLAIPQVLDSLLARGYAGWIVVEQDILPGPDVDLADFFRDRVADHQTSRQALNAWVPTAAH</sequence>
<dbReference type="EMBL" id="CP058316">
    <property type="protein sequence ID" value="QLD12761.1"/>
    <property type="molecule type" value="Genomic_DNA"/>
</dbReference>
<feature type="region of interest" description="Disordered" evidence="2">
    <location>
        <begin position="107"/>
        <end position="136"/>
    </location>
</feature>
<dbReference type="PANTHER" id="PTHR12110:SF41">
    <property type="entry name" value="INOSOSE DEHYDRATASE"/>
    <property type="match status" value="1"/>
</dbReference>
<dbReference type="PANTHER" id="PTHR12110">
    <property type="entry name" value="HYDROXYPYRUVATE ISOMERASE"/>
    <property type="match status" value="1"/>
</dbReference>
<evidence type="ECO:0000256" key="1">
    <source>
        <dbReference type="ARBA" id="ARBA00023277"/>
    </source>
</evidence>
<dbReference type="RefSeq" id="WP_178013790.1">
    <property type="nucleotide sequence ID" value="NZ_CP058316.1"/>
</dbReference>
<accession>A0A7D5IRR3</accession>
<dbReference type="Gene3D" id="3.20.20.150">
    <property type="entry name" value="Divalent-metal-dependent TIM barrel enzymes"/>
    <property type="match status" value="1"/>
</dbReference>
<evidence type="ECO:0000313" key="4">
    <source>
        <dbReference type="EMBL" id="QLD12761.1"/>
    </source>
</evidence>
<dbReference type="Proteomes" id="UP000509638">
    <property type="component" value="Chromosome"/>
</dbReference>
<feature type="domain" description="Xylose isomerase-like TIM barrel" evidence="3">
    <location>
        <begin position="32"/>
        <end position="274"/>
    </location>
</feature>
<evidence type="ECO:0000313" key="5">
    <source>
        <dbReference type="Proteomes" id="UP000509638"/>
    </source>
</evidence>